<sequence>MNKENELKDVSAVKGRKIEDVVQLEYHTEKWEMLRGLN</sequence>
<dbReference type="EMBL" id="VSSQ01075056">
    <property type="protein sequence ID" value="MPN25766.1"/>
    <property type="molecule type" value="Genomic_DNA"/>
</dbReference>
<accession>A0A645GHV1</accession>
<comment type="caution">
    <text evidence="1">The sequence shown here is derived from an EMBL/GenBank/DDBJ whole genome shotgun (WGS) entry which is preliminary data.</text>
</comment>
<organism evidence="1">
    <name type="scientific">bioreactor metagenome</name>
    <dbReference type="NCBI Taxonomy" id="1076179"/>
    <lineage>
        <taxon>unclassified sequences</taxon>
        <taxon>metagenomes</taxon>
        <taxon>ecological metagenomes</taxon>
    </lineage>
</organism>
<protein>
    <submittedName>
        <fullName evidence="1">Uncharacterized protein</fullName>
    </submittedName>
</protein>
<gene>
    <name evidence="1" type="ORF">SDC9_173181</name>
</gene>
<reference evidence="1" key="1">
    <citation type="submission" date="2019-08" db="EMBL/GenBank/DDBJ databases">
        <authorList>
            <person name="Kucharzyk K."/>
            <person name="Murdoch R.W."/>
            <person name="Higgins S."/>
            <person name="Loffler F."/>
        </authorList>
    </citation>
    <scope>NUCLEOTIDE SEQUENCE</scope>
</reference>
<dbReference type="AlphaFoldDB" id="A0A645GHV1"/>
<name>A0A645GHV1_9ZZZZ</name>
<evidence type="ECO:0000313" key="1">
    <source>
        <dbReference type="EMBL" id="MPN25766.1"/>
    </source>
</evidence>
<proteinExistence type="predicted"/>